<gene>
    <name evidence="1" type="primary">glpP_4</name>
    <name evidence="1" type="ORF">SDC9_181201</name>
</gene>
<dbReference type="GO" id="GO:0006355">
    <property type="term" value="P:regulation of DNA-templated transcription"/>
    <property type="evidence" value="ECO:0007669"/>
    <property type="project" value="InterPro"/>
</dbReference>
<protein>
    <submittedName>
        <fullName evidence="1">Glycerol uptake operon antiterminator regulatory protein</fullName>
    </submittedName>
</protein>
<organism evidence="1">
    <name type="scientific">bioreactor metagenome</name>
    <dbReference type="NCBI Taxonomy" id="1076179"/>
    <lineage>
        <taxon>unclassified sequences</taxon>
        <taxon>metagenomes</taxon>
        <taxon>ecological metagenomes</taxon>
    </lineage>
</organism>
<dbReference type="InterPro" id="IPR006699">
    <property type="entry name" value="GlpP"/>
</dbReference>
<dbReference type="PANTHER" id="PTHR35787">
    <property type="entry name" value="GLYCEROL UPTAKE OPERON ANTITERMINATOR REGULATORY PROTEIN"/>
    <property type="match status" value="1"/>
</dbReference>
<dbReference type="Gene3D" id="3.20.20.70">
    <property type="entry name" value="Aldolase class I"/>
    <property type="match status" value="1"/>
</dbReference>
<dbReference type="EMBL" id="VSSQ01086346">
    <property type="protein sequence ID" value="MPN33710.1"/>
    <property type="molecule type" value="Genomic_DNA"/>
</dbReference>
<reference evidence="1" key="1">
    <citation type="submission" date="2019-08" db="EMBL/GenBank/DDBJ databases">
        <authorList>
            <person name="Kucharzyk K."/>
            <person name="Murdoch R.W."/>
            <person name="Higgins S."/>
            <person name="Loffler F."/>
        </authorList>
    </citation>
    <scope>NUCLEOTIDE SEQUENCE</scope>
</reference>
<dbReference type="PANTHER" id="PTHR35787:SF1">
    <property type="entry name" value="GLYCEROL UPTAKE OPERON ANTITERMINATOR REGULATORY PROTEIN"/>
    <property type="match status" value="1"/>
</dbReference>
<sequence>MTAIQRGFMLDSRSLSIFEAQIQTSKPDFVEILPGLLPKVITELKARLDVPIIAGGFIHEKEDVIAAIQAGAMAVSASRPEIWSM</sequence>
<name>A0A645H4U9_9ZZZZ</name>
<dbReference type="AlphaFoldDB" id="A0A645H4U9"/>
<accession>A0A645H4U9</accession>
<evidence type="ECO:0000313" key="1">
    <source>
        <dbReference type="EMBL" id="MPN33710.1"/>
    </source>
</evidence>
<dbReference type="SUPFAM" id="SSF110391">
    <property type="entry name" value="GlpP-like"/>
    <property type="match status" value="1"/>
</dbReference>
<dbReference type="Pfam" id="PF04309">
    <property type="entry name" value="G3P_antiterm"/>
    <property type="match status" value="1"/>
</dbReference>
<comment type="caution">
    <text evidence="1">The sequence shown here is derived from an EMBL/GenBank/DDBJ whole genome shotgun (WGS) entry which is preliminary data.</text>
</comment>
<dbReference type="GO" id="GO:0006071">
    <property type="term" value="P:glycerol metabolic process"/>
    <property type="evidence" value="ECO:0007669"/>
    <property type="project" value="InterPro"/>
</dbReference>
<dbReference type="InterPro" id="IPR013785">
    <property type="entry name" value="Aldolase_TIM"/>
</dbReference>
<proteinExistence type="predicted"/>